<gene>
    <name evidence="1" type="ORF">ZEAMMB73_Zm00001d052528</name>
</gene>
<name>A0A1D6QHP1_MAIZE</name>
<proteinExistence type="predicted"/>
<reference evidence="1" key="1">
    <citation type="submission" date="2015-12" db="EMBL/GenBank/DDBJ databases">
        <title>Update maize B73 reference genome by single molecule sequencing technologies.</title>
        <authorList>
            <consortium name="Maize Genome Sequencing Project"/>
            <person name="Ware D."/>
        </authorList>
    </citation>
    <scope>NUCLEOTIDE SEQUENCE</scope>
    <source>
        <tissue evidence="1">Seedling</tissue>
    </source>
</reference>
<organism evidence="1">
    <name type="scientific">Zea mays</name>
    <name type="common">Maize</name>
    <dbReference type="NCBI Taxonomy" id="4577"/>
    <lineage>
        <taxon>Eukaryota</taxon>
        <taxon>Viridiplantae</taxon>
        <taxon>Streptophyta</taxon>
        <taxon>Embryophyta</taxon>
        <taxon>Tracheophyta</taxon>
        <taxon>Spermatophyta</taxon>
        <taxon>Magnoliopsida</taxon>
        <taxon>Liliopsida</taxon>
        <taxon>Poales</taxon>
        <taxon>Poaceae</taxon>
        <taxon>PACMAD clade</taxon>
        <taxon>Panicoideae</taxon>
        <taxon>Andropogonodae</taxon>
        <taxon>Andropogoneae</taxon>
        <taxon>Tripsacinae</taxon>
        <taxon>Zea</taxon>
    </lineage>
</organism>
<dbReference type="EMBL" id="CM000780">
    <property type="protein sequence ID" value="AQK57387.1"/>
    <property type="molecule type" value="Genomic_DNA"/>
</dbReference>
<dbReference type="AlphaFoldDB" id="A0A1D6QHP1"/>
<dbReference type="InParanoid" id="A0A1D6QHP1"/>
<accession>A0A1D6QHP1</accession>
<sequence>MMGIPLVCYCLAVPKPVIAFCRLLSAAKDAALLMLAVVGLCRLPPDGADTGHQHQQPGEVKTRFPTVEYDQLLAEHEQ</sequence>
<dbReference type="STRING" id="4577.A0A1D6QHP1"/>
<dbReference type="ExpressionAtlas" id="A0A1D6QHP1">
    <property type="expression patterns" value="baseline and differential"/>
</dbReference>
<evidence type="ECO:0000313" key="1">
    <source>
        <dbReference type="EMBL" id="AQK57387.1"/>
    </source>
</evidence>
<protein>
    <submittedName>
        <fullName evidence="1">Uncharacterized protein</fullName>
    </submittedName>
</protein>